<evidence type="ECO:0000313" key="2">
    <source>
        <dbReference type="EMBL" id="CAI9101542.1"/>
    </source>
</evidence>
<dbReference type="AlphaFoldDB" id="A0AAV1D1D5"/>
<name>A0AAV1D1D5_OLDCO</name>
<feature type="region of interest" description="Disordered" evidence="1">
    <location>
        <begin position="63"/>
        <end position="123"/>
    </location>
</feature>
<accession>A0AAV1D1D5</accession>
<reference evidence="2" key="1">
    <citation type="submission" date="2023-03" db="EMBL/GenBank/DDBJ databases">
        <authorList>
            <person name="Julca I."/>
        </authorList>
    </citation>
    <scope>NUCLEOTIDE SEQUENCE</scope>
</reference>
<feature type="region of interest" description="Disordered" evidence="1">
    <location>
        <begin position="145"/>
        <end position="225"/>
    </location>
</feature>
<proteinExistence type="predicted"/>
<evidence type="ECO:0000313" key="3">
    <source>
        <dbReference type="Proteomes" id="UP001161247"/>
    </source>
</evidence>
<feature type="compositionally biased region" description="Polar residues" evidence="1">
    <location>
        <begin position="63"/>
        <end position="94"/>
    </location>
</feature>
<dbReference type="Proteomes" id="UP001161247">
    <property type="component" value="Chromosome 4"/>
</dbReference>
<keyword evidence="3" id="KW-1185">Reference proteome</keyword>
<gene>
    <name evidence="2" type="ORF">OLC1_LOCUS11114</name>
</gene>
<dbReference type="EMBL" id="OX459121">
    <property type="protein sequence ID" value="CAI9101542.1"/>
    <property type="molecule type" value="Genomic_DNA"/>
</dbReference>
<sequence>MACVSMSFQRTLTQQQNSIRHPLRVQIVQLPEQMRPNPRLLPNPLRRKYIRLKQVQIKVLVQRQSHPKSNNETTTLEQRNMSYSHKQAQPSPTQVDRPEPSFSKQIPCDKAKSQPNKYQKRPPDNYANLFTALGDLTGIDNYSSPAGRGKKCCRPTPSPKEEPPSSMIIDEMNTPEVSSQEAPPVIPARSEDIIMPEVQDRETNLDNTMPESEDSALLREGQVPY</sequence>
<organism evidence="2 3">
    <name type="scientific">Oldenlandia corymbosa var. corymbosa</name>
    <dbReference type="NCBI Taxonomy" id="529605"/>
    <lineage>
        <taxon>Eukaryota</taxon>
        <taxon>Viridiplantae</taxon>
        <taxon>Streptophyta</taxon>
        <taxon>Embryophyta</taxon>
        <taxon>Tracheophyta</taxon>
        <taxon>Spermatophyta</taxon>
        <taxon>Magnoliopsida</taxon>
        <taxon>eudicotyledons</taxon>
        <taxon>Gunneridae</taxon>
        <taxon>Pentapetalae</taxon>
        <taxon>asterids</taxon>
        <taxon>lamiids</taxon>
        <taxon>Gentianales</taxon>
        <taxon>Rubiaceae</taxon>
        <taxon>Rubioideae</taxon>
        <taxon>Spermacoceae</taxon>
        <taxon>Hedyotis-Oldenlandia complex</taxon>
        <taxon>Oldenlandia</taxon>
    </lineage>
</organism>
<evidence type="ECO:0000256" key="1">
    <source>
        <dbReference type="SAM" id="MobiDB-lite"/>
    </source>
</evidence>
<protein>
    <submittedName>
        <fullName evidence="2">OLC1v1038891C1</fullName>
    </submittedName>
</protein>